<dbReference type="InterPro" id="IPR016024">
    <property type="entry name" value="ARM-type_fold"/>
</dbReference>
<feature type="compositionally biased region" description="Basic and acidic residues" evidence="3">
    <location>
        <begin position="1170"/>
        <end position="1181"/>
    </location>
</feature>
<evidence type="ECO:0000256" key="2">
    <source>
        <dbReference type="ARBA" id="ARBA00023242"/>
    </source>
</evidence>
<dbReference type="InterPro" id="IPR051137">
    <property type="entry name" value="PP4R3-like"/>
</dbReference>
<keyword evidence="7" id="KW-1185">Reference proteome</keyword>
<evidence type="ECO:0000256" key="3">
    <source>
        <dbReference type="SAM" id="MobiDB-lite"/>
    </source>
</evidence>
<proteinExistence type="predicted"/>
<feature type="compositionally biased region" description="Low complexity" evidence="3">
    <location>
        <begin position="1104"/>
        <end position="1118"/>
    </location>
</feature>
<dbReference type="OrthoDB" id="27483at2759"/>
<feature type="region of interest" description="Disordered" evidence="3">
    <location>
        <begin position="968"/>
        <end position="1010"/>
    </location>
</feature>
<feature type="region of interest" description="Disordered" evidence="3">
    <location>
        <begin position="1"/>
        <end position="115"/>
    </location>
</feature>
<evidence type="ECO:0000259" key="5">
    <source>
        <dbReference type="Pfam" id="PF22972"/>
    </source>
</evidence>
<gene>
    <name evidence="6" type="ORF">CPB83DRAFT_843697</name>
</gene>
<dbReference type="AlphaFoldDB" id="A0A9P6ERV4"/>
<dbReference type="InterPro" id="IPR055236">
    <property type="entry name" value="EVH1_PP4R3"/>
</dbReference>
<keyword evidence="2" id="KW-0539">Nucleus</keyword>
<evidence type="ECO:0000256" key="1">
    <source>
        <dbReference type="ARBA" id="ARBA00004123"/>
    </source>
</evidence>
<dbReference type="GO" id="GO:0006974">
    <property type="term" value="P:DNA damage response"/>
    <property type="evidence" value="ECO:0007669"/>
    <property type="project" value="TreeGrafter"/>
</dbReference>
<feature type="compositionally biased region" description="Low complexity" evidence="3">
    <location>
        <begin position="506"/>
        <end position="525"/>
    </location>
</feature>
<feature type="region of interest" description="Disordered" evidence="3">
    <location>
        <begin position="504"/>
        <end position="582"/>
    </location>
</feature>
<dbReference type="Gene3D" id="2.30.29.30">
    <property type="entry name" value="Pleckstrin-homology domain (PH domain)/Phosphotyrosine-binding domain (PTB)"/>
    <property type="match status" value="1"/>
</dbReference>
<dbReference type="SUPFAM" id="SSF48371">
    <property type="entry name" value="ARM repeat"/>
    <property type="match status" value="1"/>
</dbReference>
<feature type="compositionally biased region" description="Low complexity" evidence="3">
    <location>
        <begin position="561"/>
        <end position="573"/>
    </location>
</feature>
<feature type="compositionally biased region" description="Polar residues" evidence="3">
    <location>
        <begin position="43"/>
        <end position="73"/>
    </location>
</feature>
<dbReference type="GO" id="GO:0072542">
    <property type="term" value="F:protein phosphatase activator activity"/>
    <property type="evidence" value="ECO:0007669"/>
    <property type="project" value="TreeGrafter"/>
</dbReference>
<accession>A0A9P6ERV4</accession>
<comment type="caution">
    <text evidence="6">The sequence shown here is derived from an EMBL/GenBank/DDBJ whole genome shotgun (WGS) entry which is preliminary data.</text>
</comment>
<dbReference type="PANTHER" id="PTHR23318">
    <property type="entry name" value="ATP SYNTHASE GAMMA-RELATED"/>
    <property type="match status" value="1"/>
</dbReference>
<dbReference type="PANTHER" id="PTHR23318:SF0">
    <property type="entry name" value="SERINE_THREONINE-PROTEIN PHOSPHATASE 4 REGULATORY SUBUNIT 3"/>
    <property type="match status" value="1"/>
</dbReference>
<feature type="compositionally biased region" description="Low complexity" evidence="3">
    <location>
        <begin position="19"/>
        <end position="36"/>
    </location>
</feature>
<dbReference type="InterPro" id="IPR006887">
    <property type="entry name" value="P4R3-like_central_dom"/>
</dbReference>
<reference evidence="6" key="1">
    <citation type="submission" date="2020-11" db="EMBL/GenBank/DDBJ databases">
        <authorList>
            <consortium name="DOE Joint Genome Institute"/>
            <person name="Ahrendt S."/>
            <person name="Riley R."/>
            <person name="Andreopoulos W."/>
            <person name="Labutti K."/>
            <person name="Pangilinan J."/>
            <person name="Ruiz-Duenas F.J."/>
            <person name="Barrasa J.M."/>
            <person name="Sanchez-Garcia M."/>
            <person name="Camarero S."/>
            <person name="Miyauchi S."/>
            <person name="Serrano A."/>
            <person name="Linde D."/>
            <person name="Babiker R."/>
            <person name="Drula E."/>
            <person name="Ayuso-Fernandez I."/>
            <person name="Pacheco R."/>
            <person name="Padilla G."/>
            <person name="Ferreira P."/>
            <person name="Barriuso J."/>
            <person name="Kellner H."/>
            <person name="Castanera R."/>
            <person name="Alfaro M."/>
            <person name="Ramirez L."/>
            <person name="Pisabarro A.G."/>
            <person name="Kuo A."/>
            <person name="Tritt A."/>
            <person name="Lipzen A."/>
            <person name="He G."/>
            <person name="Yan M."/>
            <person name="Ng V."/>
            <person name="Cullen D."/>
            <person name="Martin F."/>
            <person name="Rosso M.-N."/>
            <person name="Henrissat B."/>
            <person name="Hibbett D."/>
            <person name="Martinez A.T."/>
            <person name="Grigoriev I.V."/>
        </authorList>
    </citation>
    <scope>NUCLEOTIDE SEQUENCE</scope>
    <source>
        <strain evidence="6">CBS 506.95</strain>
    </source>
</reference>
<protein>
    <submittedName>
        <fullName evidence="6">Component of IIS longevity pathway SMK-1-domain-containing protein</fullName>
    </submittedName>
</protein>
<dbReference type="GO" id="GO:0005654">
    <property type="term" value="C:nucleoplasm"/>
    <property type="evidence" value="ECO:0007669"/>
    <property type="project" value="TreeGrafter"/>
</dbReference>
<feature type="region of interest" description="Disordered" evidence="3">
    <location>
        <begin position="1031"/>
        <end position="1244"/>
    </location>
</feature>
<dbReference type="SUPFAM" id="SSF50729">
    <property type="entry name" value="PH domain-like"/>
    <property type="match status" value="1"/>
</dbReference>
<name>A0A9P6ERV4_9AGAR</name>
<feature type="compositionally biased region" description="Polar residues" evidence="3">
    <location>
        <begin position="550"/>
        <end position="560"/>
    </location>
</feature>
<dbReference type="EMBL" id="MU157826">
    <property type="protein sequence ID" value="KAF9534111.1"/>
    <property type="molecule type" value="Genomic_DNA"/>
</dbReference>
<dbReference type="GO" id="GO:0030289">
    <property type="term" value="C:protein phosphatase 4 complex"/>
    <property type="evidence" value="ECO:0007669"/>
    <property type="project" value="TreeGrafter"/>
</dbReference>
<organism evidence="6 7">
    <name type="scientific">Crepidotus variabilis</name>
    <dbReference type="NCBI Taxonomy" id="179855"/>
    <lineage>
        <taxon>Eukaryota</taxon>
        <taxon>Fungi</taxon>
        <taxon>Dikarya</taxon>
        <taxon>Basidiomycota</taxon>
        <taxon>Agaricomycotina</taxon>
        <taxon>Agaricomycetes</taxon>
        <taxon>Agaricomycetidae</taxon>
        <taxon>Agaricales</taxon>
        <taxon>Agaricineae</taxon>
        <taxon>Crepidotaceae</taxon>
        <taxon>Crepidotus</taxon>
    </lineage>
</organism>
<dbReference type="Pfam" id="PF22972">
    <property type="entry name" value="EVH1_PP4R3"/>
    <property type="match status" value="1"/>
</dbReference>
<feature type="compositionally biased region" description="Polar residues" evidence="3">
    <location>
        <begin position="81"/>
        <end position="92"/>
    </location>
</feature>
<sequence>MSGPVHPQNTDSQKHDSAETTATTSSDSLDSSAGEEPAPITFSADSNSSLQDLESTADQNSSAANTTTVSPSELSLPDLQPSENGPFITSETPFVHPTPMETPVAGSSAEGGAEQSANTTGLIDHVTVKEEGEVLLEPVNSQIELLEGSSEIGAVPGEAGLIVEESQEWIPDPDHELKRVKVYELMGQRWVDQGTAFCFGQFSEERNEALLIARSERNYNDIVLTTAIRSNDVYQRQQDTLIVWTEPDGVDYALSFQDPEGCAEVWTFILEVQHHLNTSEDQPNASSPILGPDATLTEAGIVTSGHLPSPQMGVISEIERAIKSLSKTQTVKERICEFIQHEDYIKSLVEVMQKAEDLESLENLHALCSLMQTILMLNDHTMYEHILEDDIFFGVVGMLEYDPDFPGHKANYRDFLHNTAQFHQPIPMRDIVIQRKIHHTYRLQFLKDVVLARALDDSTFNVLNSCIIFNQIDIIQHVQQDQTFLRDIVRLFVDEDMLTGGGARRQMQLQQQHQQQLQQQQGQHMVISLNGGGDNARATTPDAMDVDSKGSPTSPKLLNGSQLESPNSSMSSSAPTTPMRVNGNGVITTPTPKPRSTSYAFAPPDNLTEAEINLRREVILLLQQLSIMGKNVQMPARLSLFRTLVDRGILFAVQWALNLSERDEPSSTSNTSNKTLISAAGEVLSAMLDHDLNGVRGHVLKQVVAIEKEREAGKKGADKAETVLEMACRVMAQSRDLSVQSQMGDALKVWLEVPMADGPGAANVGEALGPKPLATRKDEPVTERFMDYLYKDCVKILLKPLAELPEWKNFKEPIYPLTREEANRYVYLCDLLFNFIQQHNFRSHFHVMSSDILPRVATLFRAKDKHLRHVAFRIFRLLLRQNNPNSHIQILKHDIFKPILDLTIKESIRDNLLSCSCQEYFEIMRKENMKELIKFCMVKHEEEIKQLAKSTLGGDRFQLLIRRHEMNVAPPPMDEPSPNKSELDRGWAGPGRALDPEEEDYFNGDEDEPEILPSISQQNWLRVSGTTSPLMANNTALKRKRRTVVGAATKGYRPPLKAPQLSSLVDYDEDDDENQALPESQITPIALSRRSASSPSPEPPSSPNPSTRSPSPTSLLPSTGPPPKRAAKDEDEEDSLEALARNNPQRPGEKRRREDDEDEELLGRLSKASRKPDLGGPKELRSTIPGRPKTGDDPPPAAKKIKVKFGSVGLSMASTSPSTPTSTAIPNSKTNSSSEPGSKDADTG</sequence>
<comment type="subcellular location">
    <subcellularLocation>
        <location evidence="1">Nucleus</location>
    </subcellularLocation>
</comment>
<feature type="domain" description="Serine/threonine-protein phosphatase 4 regulatory subunit 3-like central" evidence="4">
    <location>
        <begin position="317"/>
        <end position="965"/>
    </location>
</feature>
<feature type="compositionally biased region" description="Low complexity" evidence="3">
    <location>
        <begin position="1214"/>
        <end position="1223"/>
    </location>
</feature>
<dbReference type="Proteomes" id="UP000807306">
    <property type="component" value="Unassembled WGS sequence"/>
</dbReference>
<feature type="compositionally biased region" description="Polar residues" evidence="3">
    <location>
        <begin position="1224"/>
        <end position="1236"/>
    </location>
</feature>
<evidence type="ECO:0000259" key="4">
    <source>
        <dbReference type="Pfam" id="PF04802"/>
    </source>
</evidence>
<evidence type="ECO:0000313" key="6">
    <source>
        <dbReference type="EMBL" id="KAF9534111.1"/>
    </source>
</evidence>
<feature type="compositionally biased region" description="Acidic residues" evidence="3">
    <location>
        <begin position="996"/>
        <end position="1010"/>
    </location>
</feature>
<feature type="domain" description="PP4R3 EVH1-like" evidence="5">
    <location>
        <begin position="178"/>
        <end position="275"/>
    </location>
</feature>
<dbReference type="Pfam" id="PF04802">
    <property type="entry name" value="PP4R3"/>
    <property type="match status" value="1"/>
</dbReference>
<dbReference type="InterPro" id="IPR011993">
    <property type="entry name" value="PH-like_dom_sf"/>
</dbReference>
<evidence type="ECO:0000313" key="7">
    <source>
        <dbReference type="Proteomes" id="UP000807306"/>
    </source>
</evidence>